<dbReference type="PANTHER" id="PTHR45840">
    <property type="entry name" value="RHOMBOID-RELATED PROTEIN"/>
    <property type="match status" value="1"/>
</dbReference>
<feature type="domain" description="Peptidase S54 rhomboid" evidence="3">
    <location>
        <begin position="5"/>
        <end position="57"/>
    </location>
</feature>
<reference evidence="4" key="1">
    <citation type="submission" date="2020-03" db="EMBL/GenBank/DDBJ databases">
        <authorList>
            <person name="Chebbi M.A."/>
            <person name="Drezen J.M."/>
        </authorList>
    </citation>
    <scope>NUCLEOTIDE SEQUENCE</scope>
    <source>
        <tissue evidence="4">Whole body</tissue>
    </source>
</reference>
<reference evidence="4" key="2">
    <citation type="submission" date="2021-04" db="EMBL/GenBank/DDBJ databases">
        <title>Genome-wide patterns of bracovirus chromosomal integration into multiple host tissues during parasitism.</title>
        <authorList>
            <person name="Chebbi M.A.C."/>
        </authorList>
    </citation>
    <scope>NUCLEOTIDE SEQUENCE</scope>
    <source>
        <tissue evidence="4">Whole body</tissue>
    </source>
</reference>
<dbReference type="GO" id="GO:0004252">
    <property type="term" value="F:serine-type endopeptidase activity"/>
    <property type="evidence" value="ECO:0007669"/>
    <property type="project" value="InterPro"/>
</dbReference>
<accession>A0A8J5RBB7</accession>
<name>A0A8J5RBB7_9HYME</name>
<dbReference type="Pfam" id="PF01694">
    <property type="entry name" value="Rhomboid"/>
    <property type="match status" value="1"/>
</dbReference>
<proteinExistence type="inferred from homology"/>
<keyword evidence="2" id="KW-1133">Transmembrane helix</keyword>
<comment type="similarity">
    <text evidence="1">Belongs to the peptidase S54 family.</text>
</comment>
<keyword evidence="5" id="KW-1185">Reference proteome</keyword>
<dbReference type="InterPro" id="IPR022764">
    <property type="entry name" value="Peptidase_S54_rhomboid_dom"/>
</dbReference>
<sequence>MIELSSLGTSVFDTDVYLVGASGGVYALLAAHLANVLLNYNNMEFGIVRLIGIFIIGEYTRER</sequence>
<protein>
    <recommendedName>
        <fullName evidence="3">Peptidase S54 rhomboid domain-containing protein</fullName>
    </recommendedName>
</protein>
<dbReference type="EMBL" id="JAAOIC020000003">
    <property type="protein sequence ID" value="KAG8042115.1"/>
    <property type="molecule type" value="Genomic_DNA"/>
</dbReference>
<dbReference type="Proteomes" id="UP000729913">
    <property type="component" value="Unassembled WGS sequence"/>
</dbReference>
<keyword evidence="2" id="KW-0472">Membrane</keyword>
<dbReference type="AlphaFoldDB" id="A0A8J5RBB7"/>
<evidence type="ECO:0000313" key="5">
    <source>
        <dbReference type="Proteomes" id="UP000729913"/>
    </source>
</evidence>
<dbReference type="PANTHER" id="PTHR45840:SF2">
    <property type="entry name" value="PROTEIN RHOMBOID-RELATED"/>
    <property type="match status" value="1"/>
</dbReference>
<evidence type="ECO:0000313" key="4">
    <source>
        <dbReference type="EMBL" id="KAG8042115.1"/>
    </source>
</evidence>
<keyword evidence="2" id="KW-0812">Transmembrane</keyword>
<gene>
    <name evidence="4" type="ORF">G9C98_000106</name>
</gene>
<organism evidence="4 5">
    <name type="scientific">Cotesia typhae</name>
    <dbReference type="NCBI Taxonomy" id="2053667"/>
    <lineage>
        <taxon>Eukaryota</taxon>
        <taxon>Metazoa</taxon>
        <taxon>Ecdysozoa</taxon>
        <taxon>Arthropoda</taxon>
        <taxon>Hexapoda</taxon>
        <taxon>Insecta</taxon>
        <taxon>Pterygota</taxon>
        <taxon>Neoptera</taxon>
        <taxon>Endopterygota</taxon>
        <taxon>Hymenoptera</taxon>
        <taxon>Apocrita</taxon>
        <taxon>Ichneumonoidea</taxon>
        <taxon>Braconidae</taxon>
        <taxon>Microgastrinae</taxon>
        <taxon>Cotesia</taxon>
    </lineage>
</organism>
<dbReference type="InterPro" id="IPR051739">
    <property type="entry name" value="Rhomboid_IM_Serine_Proteases"/>
</dbReference>
<feature type="transmembrane region" description="Helical" evidence="2">
    <location>
        <begin position="16"/>
        <end position="40"/>
    </location>
</feature>
<evidence type="ECO:0000256" key="2">
    <source>
        <dbReference type="SAM" id="Phobius"/>
    </source>
</evidence>
<evidence type="ECO:0000259" key="3">
    <source>
        <dbReference type="Pfam" id="PF01694"/>
    </source>
</evidence>
<evidence type="ECO:0000256" key="1">
    <source>
        <dbReference type="ARBA" id="ARBA00009045"/>
    </source>
</evidence>
<dbReference type="GO" id="GO:0016020">
    <property type="term" value="C:membrane"/>
    <property type="evidence" value="ECO:0007669"/>
    <property type="project" value="InterPro"/>
</dbReference>
<comment type="caution">
    <text evidence="4">The sequence shown here is derived from an EMBL/GenBank/DDBJ whole genome shotgun (WGS) entry which is preliminary data.</text>
</comment>